<organism evidence="1 2">
    <name type="scientific">Candidatus Taylorbacteria bacterium RIFCSPLOWO2_12_FULL_44_15c</name>
    <dbReference type="NCBI Taxonomy" id="1802333"/>
    <lineage>
        <taxon>Bacteria</taxon>
        <taxon>Candidatus Tayloriibacteriota</taxon>
    </lineage>
</organism>
<evidence type="ECO:0000313" key="1">
    <source>
        <dbReference type="EMBL" id="OHA43870.1"/>
    </source>
</evidence>
<dbReference type="STRING" id="1802333.A3G03_01000"/>
<proteinExistence type="predicted"/>
<gene>
    <name evidence="1" type="ORF">A3G03_01000</name>
</gene>
<dbReference type="AlphaFoldDB" id="A0A1G2P6D0"/>
<accession>A0A1G2P6D0</accession>
<name>A0A1G2P6D0_9BACT</name>
<evidence type="ECO:0000313" key="2">
    <source>
        <dbReference type="Proteomes" id="UP000176355"/>
    </source>
</evidence>
<protein>
    <submittedName>
        <fullName evidence="1">Uncharacterized protein</fullName>
    </submittedName>
</protein>
<comment type="caution">
    <text evidence="1">The sequence shown here is derived from an EMBL/GenBank/DDBJ whole genome shotgun (WGS) entry which is preliminary data.</text>
</comment>
<dbReference type="Proteomes" id="UP000176355">
    <property type="component" value="Unassembled WGS sequence"/>
</dbReference>
<sequence>MNNLKKRKRNRFERLNFLMLQTEKWLGVNNERRVVAAFNEEYPWENKISWLKEVRKATPKEDSEGIDVVFATDVGDIGLQVKSSENARERFVNRQVNGEIDPNIIPVFVSPSYTADDICRIVMSLIAVERKRQMAGSLRHC</sequence>
<reference evidence="1 2" key="1">
    <citation type="journal article" date="2016" name="Nat. Commun.">
        <title>Thousands of microbial genomes shed light on interconnected biogeochemical processes in an aquifer system.</title>
        <authorList>
            <person name="Anantharaman K."/>
            <person name="Brown C.T."/>
            <person name="Hug L.A."/>
            <person name="Sharon I."/>
            <person name="Castelle C.J."/>
            <person name="Probst A.J."/>
            <person name="Thomas B.C."/>
            <person name="Singh A."/>
            <person name="Wilkins M.J."/>
            <person name="Karaoz U."/>
            <person name="Brodie E.L."/>
            <person name="Williams K.H."/>
            <person name="Hubbard S.S."/>
            <person name="Banfield J.F."/>
        </authorList>
    </citation>
    <scope>NUCLEOTIDE SEQUENCE [LARGE SCALE GENOMIC DNA]</scope>
</reference>
<dbReference type="EMBL" id="MHSL01000016">
    <property type="protein sequence ID" value="OHA43870.1"/>
    <property type="molecule type" value="Genomic_DNA"/>
</dbReference>